<dbReference type="EMBL" id="JARVCO010000010">
    <property type="protein sequence ID" value="MDZ8119066.1"/>
    <property type="molecule type" value="Genomic_DNA"/>
</dbReference>
<organism evidence="3 4">
    <name type="scientific">Pontiella agarivorans</name>
    <dbReference type="NCBI Taxonomy" id="3038953"/>
    <lineage>
        <taxon>Bacteria</taxon>
        <taxon>Pseudomonadati</taxon>
        <taxon>Kiritimatiellota</taxon>
        <taxon>Kiritimatiellia</taxon>
        <taxon>Kiritimatiellales</taxon>
        <taxon>Pontiellaceae</taxon>
        <taxon>Pontiella</taxon>
    </lineage>
</organism>
<dbReference type="Pfam" id="PF13229">
    <property type="entry name" value="Beta_helix"/>
    <property type="match status" value="1"/>
</dbReference>
<feature type="signal peptide" evidence="1">
    <location>
        <begin position="1"/>
        <end position="23"/>
    </location>
</feature>
<keyword evidence="4" id="KW-1185">Reference proteome</keyword>
<evidence type="ECO:0000256" key="1">
    <source>
        <dbReference type="SAM" id="SignalP"/>
    </source>
</evidence>
<dbReference type="InterPro" id="IPR011050">
    <property type="entry name" value="Pectin_lyase_fold/virulence"/>
</dbReference>
<dbReference type="Proteomes" id="UP001290861">
    <property type="component" value="Unassembled WGS sequence"/>
</dbReference>
<sequence length="1142" mass="124725">MKFSMLKACVAAGGLVIAGPAEAADVVLYVDQNHTAASDSNIGTHPDFPLKTFSEGAAKAWDELDSGNPVLLKVGPGKYYSDPYEQFCGSNTVEYVIEGDPNRETIISGSFTNGFESSTWTPVPGKPNVYMHDWTNTYSLRYGPDKFEDSAAIRKELLFFNEQRLNQKAIDLYSYNSTTEEFEFAGNAPAGLDVLDEDWTYCVSDNASADVAYRDKIFMRLPAGEVPVAESLIEIGLDCEFMFKLGQKHNVTMRYMNFEKASIRYDSFMVQFNECDNFLVEDCTFNRCNAHGFICVYRDPHPDWTGVIKRCDFNGNGYKGVKYALERGGNSFAVDCDFNDNCWRAEMADKGGWGAAGIKVANHTFNALLTRCNTLNNQHNGLWEDVECSNVVFDACFSYGNYESGIFMEYSWVGGDGRDCRTENSVSAYNQRGIQVCTSRKPVVDGNLCLNNIESNIRFRKNSRDPHTAEGFISLTMTNNEFVMQHSGVPQVDLEDSGEMMEVLLCSGNDYYSSDTAKAFLIDNSAYKTFSGWKTELINGGAPVPQDSDSGMSTVPDIGTDPYHFDRGSVYSDKARGLGTRVPWKELGGFDRGVFSKDLTLGDTMRGSGYFDSNANEYVVVSAGTDIGGTQDEGAFLFNRTGGGSTSIVVRVDHVENTHADANAGVMIRESNRSGARMVLVGVTAENGARLRYRTVDGGTASEVTMPGISAPYWVKLEMDAAGQIFDGSVSSDGMTWQPVGSTIDMGSPFADDKYMGLAASSHSSNVYGVATFSQLNEQVNPPEPVSMLVDYQHNDAVDTPLTSLANWGTDTTGWNNDVDYIAASGSGDLTVAAPTNGSSVKFNLAAPLTSGTVEAEFRVSSYDLIGLSANLDAVGIELWGATQNAQQAIKMKIEWFANGGYARLRMAGPNADGSGLQYPKFTLPADASTNGITYRFSADLDTGAYEVHYKLDSASDFTLLGTPGVCTNLTQLRLQTTVSTPWTSNTFVNIDYLTLSHAIDLVTPESLYMDWLAEFPTLGSFTNVTDNPDADALDNLGEYAMGGIPTNGTDIGYEPVFQPLEAGGTNWFEFVYAQRTDADIRGLEYSLETNTNLLNAAGWTNAHYEITGTNASYAAGFESITNRISTATETNQFIRLHIKTR</sequence>
<comment type="caution">
    <text evidence="3">The sequence shown here is derived from an EMBL/GenBank/DDBJ whole genome shotgun (WGS) entry which is preliminary data.</text>
</comment>
<evidence type="ECO:0000313" key="4">
    <source>
        <dbReference type="Proteomes" id="UP001290861"/>
    </source>
</evidence>
<evidence type="ECO:0000259" key="2">
    <source>
        <dbReference type="Pfam" id="PF13229"/>
    </source>
</evidence>
<protein>
    <submittedName>
        <fullName evidence="3">Right-handed parallel beta-helix repeat-containing protein</fullName>
    </submittedName>
</protein>
<gene>
    <name evidence="3" type="ORF">P9H32_10565</name>
</gene>
<dbReference type="Gene3D" id="2.60.120.200">
    <property type="match status" value="1"/>
</dbReference>
<keyword evidence="1" id="KW-0732">Signal</keyword>
<reference evidence="3 4" key="1">
    <citation type="journal article" date="2024" name="Appl. Environ. Microbiol.">
        <title>Pontiella agarivorans sp. nov., a novel marine anaerobic bacterium capable of degrading macroalgal polysaccharides and fixing nitrogen.</title>
        <authorList>
            <person name="Liu N."/>
            <person name="Kivenson V."/>
            <person name="Peng X."/>
            <person name="Cui Z."/>
            <person name="Lankiewicz T.S."/>
            <person name="Gosselin K.M."/>
            <person name="English C.J."/>
            <person name="Blair E.M."/>
            <person name="O'Malley M.A."/>
            <person name="Valentine D.L."/>
        </authorList>
    </citation>
    <scope>NUCLEOTIDE SEQUENCE [LARGE SCALE GENOMIC DNA]</scope>
    <source>
        <strain evidence="3 4">NLcol2</strain>
    </source>
</reference>
<dbReference type="InterPro" id="IPR013320">
    <property type="entry name" value="ConA-like_dom_sf"/>
</dbReference>
<dbReference type="InterPro" id="IPR039448">
    <property type="entry name" value="Beta_helix"/>
</dbReference>
<dbReference type="SUPFAM" id="SSF49899">
    <property type="entry name" value="Concanavalin A-like lectins/glucanases"/>
    <property type="match status" value="1"/>
</dbReference>
<feature type="domain" description="Right handed beta helix" evidence="2">
    <location>
        <begin position="270"/>
        <end position="447"/>
    </location>
</feature>
<dbReference type="SUPFAM" id="SSF51126">
    <property type="entry name" value="Pectin lyase-like"/>
    <property type="match status" value="1"/>
</dbReference>
<feature type="chain" id="PRO_5046354671" evidence="1">
    <location>
        <begin position="24"/>
        <end position="1142"/>
    </location>
</feature>
<dbReference type="RefSeq" id="WP_322608855.1">
    <property type="nucleotide sequence ID" value="NZ_JARVCO010000010.1"/>
</dbReference>
<evidence type="ECO:0000313" key="3">
    <source>
        <dbReference type="EMBL" id="MDZ8119066.1"/>
    </source>
</evidence>
<dbReference type="InterPro" id="IPR012334">
    <property type="entry name" value="Pectin_lyas_fold"/>
</dbReference>
<accession>A0ABU5MYK8</accession>
<dbReference type="Gene3D" id="2.160.20.10">
    <property type="entry name" value="Single-stranded right-handed beta-helix, Pectin lyase-like"/>
    <property type="match status" value="1"/>
</dbReference>
<name>A0ABU5MYK8_9BACT</name>
<proteinExistence type="predicted"/>